<evidence type="ECO:0000256" key="2">
    <source>
        <dbReference type="ARBA" id="ARBA00022741"/>
    </source>
</evidence>
<dbReference type="GO" id="GO:0030983">
    <property type="term" value="F:mismatched DNA binding"/>
    <property type="evidence" value="ECO:0007669"/>
    <property type="project" value="InterPro"/>
</dbReference>
<keyword evidence="2" id="KW-0547">Nucleotide-binding</keyword>
<evidence type="ECO:0000256" key="4">
    <source>
        <dbReference type="ARBA" id="ARBA00022840"/>
    </source>
</evidence>
<dbReference type="FunFam" id="3.40.50.300:FF:001238">
    <property type="entry name" value="DNA mismatch repair protein"/>
    <property type="match status" value="1"/>
</dbReference>
<evidence type="ECO:0000256" key="1">
    <source>
        <dbReference type="ARBA" id="ARBA00006271"/>
    </source>
</evidence>
<dbReference type="InterPro" id="IPR027417">
    <property type="entry name" value="P-loop_NTPase"/>
</dbReference>
<dbReference type="RefSeq" id="XP_017986719.1">
    <property type="nucleotide sequence ID" value="XM_018131393.1"/>
</dbReference>
<dbReference type="EMBL" id="CP014243">
    <property type="protein sequence ID" value="AMD19723.1"/>
    <property type="molecule type" value="Genomic_DNA"/>
</dbReference>
<dbReference type="GeneID" id="28722937"/>
<dbReference type="PANTHER" id="PTHR11361:SF34">
    <property type="entry name" value="DNA MISMATCH REPAIR PROTEIN MSH1, MITOCHONDRIAL"/>
    <property type="match status" value="1"/>
</dbReference>
<dbReference type="STRING" id="45286.A0A109UY75"/>
<dbReference type="SUPFAM" id="SSF55271">
    <property type="entry name" value="DNA repair protein MutS, domain I"/>
    <property type="match status" value="1"/>
</dbReference>
<dbReference type="GO" id="GO:0005634">
    <property type="term" value="C:nucleus"/>
    <property type="evidence" value="ECO:0007669"/>
    <property type="project" value="TreeGrafter"/>
</dbReference>
<name>A0A109UY75_9SACH</name>
<dbReference type="Pfam" id="PF00488">
    <property type="entry name" value="MutS_V"/>
    <property type="match status" value="1"/>
</dbReference>
<dbReference type="SUPFAM" id="SSF52540">
    <property type="entry name" value="P-loop containing nucleoside triphosphate hydrolases"/>
    <property type="match status" value="1"/>
</dbReference>
<dbReference type="InterPro" id="IPR017261">
    <property type="entry name" value="DNA_mismatch_repair_MutS/MSH"/>
</dbReference>
<keyword evidence="5" id="KW-0238">DNA-binding</keyword>
<dbReference type="Gene3D" id="1.10.1420.10">
    <property type="match status" value="1"/>
</dbReference>
<dbReference type="SUPFAM" id="SSF48334">
    <property type="entry name" value="DNA repair protein MutS, domain III"/>
    <property type="match status" value="1"/>
</dbReference>
<dbReference type="InterPro" id="IPR045076">
    <property type="entry name" value="MutS"/>
</dbReference>
<dbReference type="SMART" id="SM00534">
    <property type="entry name" value="MUTSac"/>
    <property type="match status" value="1"/>
</dbReference>
<evidence type="ECO:0000313" key="9">
    <source>
        <dbReference type="Proteomes" id="UP000243052"/>
    </source>
</evidence>
<dbReference type="Gene3D" id="3.40.50.300">
    <property type="entry name" value="P-loop containing nucleotide triphosphate hydrolases"/>
    <property type="match status" value="1"/>
</dbReference>
<dbReference type="GO" id="GO:0043504">
    <property type="term" value="P:mitochondrial DNA repair"/>
    <property type="evidence" value="ECO:0007669"/>
    <property type="project" value="TreeGrafter"/>
</dbReference>
<evidence type="ECO:0000256" key="5">
    <source>
        <dbReference type="ARBA" id="ARBA00023125"/>
    </source>
</evidence>
<dbReference type="Gene3D" id="3.30.420.110">
    <property type="entry name" value="MutS, connector domain"/>
    <property type="match status" value="1"/>
</dbReference>
<evidence type="ECO:0000259" key="7">
    <source>
        <dbReference type="PROSITE" id="PS00486"/>
    </source>
</evidence>
<dbReference type="Pfam" id="PF01624">
    <property type="entry name" value="MutS_I"/>
    <property type="match status" value="1"/>
</dbReference>
<dbReference type="PANTHER" id="PTHR11361">
    <property type="entry name" value="DNA MISMATCH REPAIR PROTEIN MUTS FAMILY MEMBER"/>
    <property type="match status" value="1"/>
</dbReference>
<proteinExistence type="inferred from homology"/>
<organism evidence="8 9">
    <name type="scientific">Eremothecium sinecaudum</name>
    <dbReference type="NCBI Taxonomy" id="45286"/>
    <lineage>
        <taxon>Eukaryota</taxon>
        <taxon>Fungi</taxon>
        <taxon>Dikarya</taxon>
        <taxon>Ascomycota</taxon>
        <taxon>Saccharomycotina</taxon>
        <taxon>Saccharomycetes</taxon>
        <taxon>Saccharomycetales</taxon>
        <taxon>Saccharomycetaceae</taxon>
        <taxon>Eremothecium</taxon>
    </lineage>
</organism>
<accession>A0A109UY75</accession>
<gene>
    <name evidence="8" type="ORF">AW171_hschr31573</name>
</gene>
<evidence type="ECO:0000313" key="8">
    <source>
        <dbReference type="EMBL" id="AMD19723.1"/>
    </source>
</evidence>
<dbReference type="Proteomes" id="UP000243052">
    <property type="component" value="Chromosome iii"/>
</dbReference>
<comment type="similarity">
    <text evidence="1">Belongs to the DNA mismatch repair MutS family.</text>
</comment>
<evidence type="ECO:0000256" key="6">
    <source>
        <dbReference type="ARBA" id="ARBA00023204"/>
    </source>
</evidence>
<dbReference type="GO" id="GO:0005739">
    <property type="term" value="C:mitochondrion"/>
    <property type="evidence" value="ECO:0007669"/>
    <property type="project" value="TreeGrafter"/>
</dbReference>
<evidence type="ECO:0000256" key="3">
    <source>
        <dbReference type="ARBA" id="ARBA00022763"/>
    </source>
</evidence>
<reference evidence="8 9" key="1">
    <citation type="submission" date="2016-01" db="EMBL/GenBank/DDBJ databases">
        <title>Genome sequence of the yeast Holleya sinecauda.</title>
        <authorList>
            <person name="Dietrich F.S."/>
        </authorList>
    </citation>
    <scope>NUCLEOTIDE SEQUENCE [LARGE SCALE GENOMIC DNA]</scope>
    <source>
        <strain evidence="8 9">ATCC 58844</strain>
    </source>
</reference>
<dbReference type="Pfam" id="PF05188">
    <property type="entry name" value="MutS_II"/>
    <property type="match status" value="1"/>
</dbReference>
<dbReference type="InterPro" id="IPR036678">
    <property type="entry name" value="MutS_con_dom_sf"/>
</dbReference>
<dbReference type="GO" id="GO:0005524">
    <property type="term" value="F:ATP binding"/>
    <property type="evidence" value="ECO:0007669"/>
    <property type="project" value="UniProtKB-KW"/>
</dbReference>
<dbReference type="SMART" id="SM00533">
    <property type="entry name" value="MUTSd"/>
    <property type="match status" value="1"/>
</dbReference>
<keyword evidence="3" id="KW-0227">DNA damage</keyword>
<dbReference type="InterPro" id="IPR016151">
    <property type="entry name" value="DNA_mismatch_repair_MutS_N"/>
</dbReference>
<dbReference type="Gene3D" id="3.40.1170.10">
    <property type="entry name" value="DNA repair protein MutS, domain I"/>
    <property type="match status" value="1"/>
</dbReference>
<dbReference type="PROSITE" id="PS00486">
    <property type="entry name" value="DNA_MISMATCH_REPAIR_2"/>
    <property type="match status" value="1"/>
</dbReference>
<keyword evidence="4" id="KW-0067">ATP-binding</keyword>
<feature type="domain" description="DNA mismatch repair proteins mutS family" evidence="7">
    <location>
        <begin position="834"/>
        <end position="850"/>
    </location>
</feature>
<dbReference type="InterPro" id="IPR036187">
    <property type="entry name" value="DNA_mismatch_repair_MutS_sf"/>
</dbReference>
<dbReference type="OrthoDB" id="2534523at2759"/>
<dbReference type="InterPro" id="IPR007695">
    <property type="entry name" value="DNA_mismatch_repair_MutS-lik_N"/>
</dbReference>
<dbReference type="GO" id="GO:0140664">
    <property type="term" value="F:ATP-dependent DNA damage sensor activity"/>
    <property type="evidence" value="ECO:0007669"/>
    <property type="project" value="InterPro"/>
</dbReference>
<sequence>MLLFYVNICKASFAQLAFRRSFAIYSRSRSPTKVTLTLNLNDDTPILDNISSKEDSNEPDRLKFTDRGSRTIKNSIPPSLRQIQDMMKKYKGHVVLTQMGSFYELYFEQARTYAPKLNITLTSRKYNHGKVDFAGFPVEHLCRYLKVLVKEHGYSVAIADQFKREGIADNDPCKYHRRVTRIVTPGTFIDEAFENLQDNQFLLSIVFRENCFNKLSQRDLPIGLAWCDISTGELFVQEVQLSDLITAVNRIKPKEILLSKNLAGLNIENGDWYPELVEFRKYFLTYQTYPGEHRTLQSFSHLFSTKKNGRDFEIATKQFSQKEVSALRSLLYYINETIPDGMVNLELPKQQIITSMMQIDTRTCAALELQTRAIDNHKKGSLMSVIRRTVTPSGNRLLARWLAAPSMDLVEILTRQKLVKVFIERYFDTQRLVEYLKDTTDMARLLQKFSFRKVSIMELRDMARTLKDCNAICDILTGFVESNKRTNVTEKKMAELINTLKFDPPIANTVLNAIDESTIERLKDDSELNDLEVIENRNETDILPFKSEVSVLKRDASEMFNALHLEFELAIKRQHELLDTYTQLFVKEGVKSCKLMLQKKDEPVIKVMGGSAVIKRIIENINNGKLQISENFHIIRKSSTFCILSHPAWDQLCRDIRIKVLEIKEEEEKILNGFREGFINCSEEIRNISHSLDYLDVLTSFAKLSREKNLVCPIVDLSEEFEIIGGRNIVVEDALQLKSLKKFTPNDSCIKPGNLWVITGPNMGGKSTFLRQNAIIAILAQIGCFVPCESARIGLVDKIFSRVGSADDLYNDMSTFMVEMIETSFILKGATSRSLAILDEVGRGTAMKEGICISYAALSYLLNNNKCRTLFATHFGSELSQLINSSMPEVNRRKIHFYKSGIKDFKTSYFYDYNMKKGICDKSDALRVAELSGFPVEAINIARNVWESSS</sequence>
<dbReference type="SUPFAM" id="SSF53150">
    <property type="entry name" value="DNA repair protein MutS, domain II"/>
    <property type="match status" value="1"/>
</dbReference>
<keyword evidence="6" id="KW-0234">DNA repair</keyword>
<keyword evidence="9" id="KW-1185">Reference proteome</keyword>
<dbReference type="AlphaFoldDB" id="A0A109UY75"/>
<dbReference type="GO" id="GO:0006298">
    <property type="term" value="P:mismatch repair"/>
    <property type="evidence" value="ECO:0007669"/>
    <property type="project" value="InterPro"/>
</dbReference>
<dbReference type="InterPro" id="IPR007860">
    <property type="entry name" value="DNA_mmatch_repair_MutS_con_dom"/>
</dbReference>
<dbReference type="InterPro" id="IPR007696">
    <property type="entry name" value="DNA_mismatch_repair_MutS_core"/>
</dbReference>
<dbReference type="PIRSF" id="PIRSF037677">
    <property type="entry name" value="DNA_mis_repair_Msh6"/>
    <property type="match status" value="1"/>
</dbReference>
<dbReference type="InterPro" id="IPR000432">
    <property type="entry name" value="DNA_mismatch_repair_MutS_C"/>
</dbReference>
<protein>
    <submittedName>
        <fullName evidence="8">HCL428Wp</fullName>
    </submittedName>
</protein>
<dbReference type="Pfam" id="PF05192">
    <property type="entry name" value="MutS_III"/>
    <property type="match status" value="1"/>
</dbReference>